<protein>
    <recommendedName>
        <fullName evidence="2">Protein kinase domain-containing protein</fullName>
    </recommendedName>
</protein>
<dbReference type="PANTHER" id="PTHR44167">
    <property type="entry name" value="OVARIAN-SPECIFIC SERINE/THREONINE-PROTEIN KINASE LOK-RELATED"/>
    <property type="match status" value="1"/>
</dbReference>
<keyword evidence="4" id="KW-1185">Reference proteome</keyword>
<evidence type="ECO:0000313" key="3">
    <source>
        <dbReference type="EMBL" id="CAK0815523.1"/>
    </source>
</evidence>
<dbReference type="SUPFAM" id="SSF56112">
    <property type="entry name" value="Protein kinase-like (PK-like)"/>
    <property type="match status" value="1"/>
</dbReference>
<name>A0ABN9RD55_9DINO</name>
<reference evidence="3" key="1">
    <citation type="submission" date="2023-10" db="EMBL/GenBank/DDBJ databases">
        <authorList>
            <person name="Chen Y."/>
            <person name="Shah S."/>
            <person name="Dougan E. K."/>
            <person name="Thang M."/>
            <person name="Chan C."/>
        </authorList>
    </citation>
    <scope>NUCLEOTIDE SEQUENCE [LARGE SCALE GENOMIC DNA]</scope>
</reference>
<dbReference type="PROSITE" id="PS50011">
    <property type="entry name" value="PROTEIN_KINASE_DOM"/>
    <property type="match status" value="1"/>
</dbReference>
<dbReference type="SMART" id="SM00220">
    <property type="entry name" value="S_TKc"/>
    <property type="match status" value="1"/>
</dbReference>
<gene>
    <name evidence="3" type="ORF">PCOR1329_LOCUS18790</name>
</gene>
<comment type="caution">
    <text evidence="3">The sequence shown here is derived from an EMBL/GenBank/DDBJ whole genome shotgun (WGS) entry which is preliminary data.</text>
</comment>
<sequence length="576" mass="65637">MSSRVLTWNSDNLSDKSKLTRTAPVQASDSQNTSDTEETHESFPVHGLGEDAGYESQCAFAAYGDTGDGDDQSEDLSLILTLPAGAMKRKSQSSKDVTHELAGTIQKVASNMPEGERAPKRLLLRPYGESETAVVKAKKLKDTIHALNEKESSTQVVVGDCVSDLGHLCEYIDADSDFVKHTPARILHREDTVDVRVMSSKRLGDVVQKTYLEQTMRWPFRCHSSMQDQLLYEASILKSLATTPGVIRLLGWCYPNFHIQEDRRLKSLVYKYIDGNLSPKQPVQIASYAKQLLYVLDHLHYQGIVHCNVKRENVLYDGKDLTLIDFETAVNEHELIDMGNVDYENEAQVYYRSNPYFSAPEVLEPQRGKNKHGTNILYGHRRDVWGGGVIIAELLLGMDEVTHLFPRGRRELRIQARREFCEKMCGGSVLSAFQALQSYGNIPLIKFYKHGADLVKHMTLWSRFRRCRAWEALQHSFFSVDPEDTTTEPSFETMRKSDNIFQGIGEDEPILVHREDEYLYHRRSPSPDFSWDAMAGEGVAALARRQGMGREMTPWDIYWYQKEGSDYLFSPMRFYG</sequence>
<dbReference type="PANTHER" id="PTHR44167:SF24">
    <property type="entry name" value="SERINE_THREONINE-PROTEIN KINASE CHK2"/>
    <property type="match status" value="1"/>
</dbReference>
<organism evidence="3 4">
    <name type="scientific">Prorocentrum cordatum</name>
    <dbReference type="NCBI Taxonomy" id="2364126"/>
    <lineage>
        <taxon>Eukaryota</taxon>
        <taxon>Sar</taxon>
        <taxon>Alveolata</taxon>
        <taxon>Dinophyceae</taxon>
        <taxon>Prorocentrales</taxon>
        <taxon>Prorocentraceae</taxon>
        <taxon>Prorocentrum</taxon>
    </lineage>
</organism>
<feature type="compositionally biased region" description="Polar residues" evidence="1">
    <location>
        <begin position="1"/>
        <end position="12"/>
    </location>
</feature>
<feature type="compositionally biased region" description="Polar residues" evidence="1">
    <location>
        <begin position="23"/>
        <end position="34"/>
    </location>
</feature>
<dbReference type="InterPro" id="IPR011009">
    <property type="entry name" value="Kinase-like_dom_sf"/>
</dbReference>
<dbReference type="EMBL" id="CAUYUJ010005936">
    <property type="protein sequence ID" value="CAK0815523.1"/>
    <property type="molecule type" value="Genomic_DNA"/>
</dbReference>
<evidence type="ECO:0000259" key="2">
    <source>
        <dbReference type="PROSITE" id="PS50011"/>
    </source>
</evidence>
<feature type="domain" description="Protein kinase" evidence="2">
    <location>
        <begin position="121"/>
        <end position="478"/>
    </location>
</feature>
<dbReference type="Proteomes" id="UP001189429">
    <property type="component" value="Unassembled WGS sequence"/>
</dbReference>
<feature type="region of interest" description="Disordered" evidence="1">
    <location>
        <begin position="1"/>
        <end position="49"/>
    </location>
</feature>
<accession>A0ABN9RD55</accession>
<dbReference type="Gene3D" id="1.10.510.10">
    <property type="entry name" value="Transferase(Phosphotransferase) domain 1"/>
    <property type="match status" value="1"/>
</dbReference>
<evidence type="ECO:0000256" key="1">
    <source>
        <dbReference type="SAM" id="MobiDB-lite"/>
    </source>
</evidence>
<dbReference type="InterPro" id="IPR000719">
    <property type="entry name" value="Prot_kinase_dom"/>
</dbReference>
<evidence type="ECO:0000313" key="4">
    <source>
        <dbReference type="Proteomes" id="UP001189429"/>
    </source>
</evidence>
<proteinExistence type="predicted"/>
<dbReference type="Pfam" id="PF00069">
    <property type="entry name" value="Pkinase"/>
    <property type="match status" value="1"/>
</dbReference>